<accession>A0A4R2I2J2</accession>
<proteinExistence type="predicted"/>
<evidence type="ECO:0000313" key="4">
    <source>
        <dbReference type="Proteomes" id="UP000294862"/>
    </source>
</evidence>
<feature type="domain" description="ABC-type transport auxiliary lipoprotein component" evidence="2">
    <location>
        <begin position="39"/>
        <end position="190"/>
    </location>
</feature>
<comment type="caution">
    <text evidence="3">The sequence shown here is derived from an EMBL/GenBank/DDBJ whole genome shotgun (WGS) entry which is preliminary data.</text>
</comment>
<dbReference type="OrthoDB" id="5795476at2"/>
<dbReference type="RefSeq" id="WP_131999749.1">
    <property type="nucleotide sequence ID" value="NZ_SLWQ01000010.1"/>
</dbReference>
<dbReference type="AlphaFoldDB" id="A0A4R2I2J2"/>
<keyword evidence="4" id="KW-1185">Reference proteome</keyword>
<dbReference type="Gene3D" id="3.40.50.10610">
    <property type="entry name" value="ABC-type transport auxiliary lipoprotein component"/>
    <property type="match status" value="1"/>
</dbReference>
<feature type="chain" id="PRO_5021012375" evidence="1">
    <location>
        <begin position="21"/>
        <end position="210"/>
    </location>
</feature>
<organism evidence="3 4">
    <name type="scientific">Dokdonella fugitiva</name>
    <dbReference type="NCBI Taxonomy" id="328517"/>
    <lineage>
        <taxon>Bacteria</taxon>
        <taxon>Pseudomonadati</taxon>
        <taxon>Pseudomonadota</taxon>
        <taxon>Gammaproteobacteria</taxon>
        <taxon>Lysobacterales</taxon>
        <taxon>Rhodanobacteraceae</taxon>
        <taxon>Dokdonella</taxon>
    </lineage>
</organism>
<gene>
    <name evidence="3" type="ORF">EV148_1109</name>
</gene>
<keyword evidence="1" id="KW-0732">Signal</keyword>
<feature type="signal peptide" evidence="1">
    <location>
        <begin position="1"/>
        <end position="20"/>
    </location>
</feature>
<dbReference type="Proteomes" id="UP000294862">
    <property type="component" value="Unassembled WGS sequence"/>
</dbReference>
<dbReference type="SUPFAM" id="SSF159594">
    <property type="entry name" value="XCC0632-like"/>
    <property type="match status" value="1"/>
</dbReference>
<dbReference type="EMBL" id="SLWQ01000010">
    <property type="protein sequence ID" value="TCO37198.1"/>
    <property type="molecule type" value="Genomic_DNA"/>
</dbReference>
<dbReference type="InterPro" id="IPR005586">
    <property type="entry name" value="ABC_trans_aux"/>
</dbReference>
<evidence type="ECO:0000259" key="2">
    <source>
        <dbReference type="Pfam" id="PF03886"/>
    </source>
</evidence>
<evidence type="ECO:0000313" key="3">
    <source>
        <dbReference type="EMBL" id="TCO37198.1"/>
    </source>
</evidence>
<evidence type="ECO:0000256" key="1">
    <source>
        <dbReference type="SAM" id="SignalP"/>
    </source>
</evidence>
<dbReference type="Pfam" id="PF03886">
    <property type="entry name" value="ABC_trans_aux"/>
    <property type="match status" value="1"/>
</dbReference>
<reference evidence="3 4" key="1">
    <citation type="journal article" date="2015" name="Stand. Genomic Sci.">
        <title>Genomic Encyclopedia of Bacterial and Archaeal Type Strains, Phase III: the genomes of soil and plant-associated and newly described type strains.</title>
        <authorList>
            <person name="Whitman W.B."/>
            <person name="Woyke T."/>
            <person name="Klenk H.P."/>
            <person name="Zhou Y."/>
            <person name="Lilburn T.G."/>
            <person name="Beck B.J."/>
            <person name="De Vos P."/>
            <person name="Vandamme P."/>
            <person name="Eisen J.A."/>
            <person name="Garrity G."/>
            <person name="Hugenholtz P."/>
            <person name="Kyrpides N.C."/>
        </authorList>
    </citation>
    <scope>NUCLEOTIDE SEQUENCE [LARGE SCALE GENOMIC DNA]</scope>
    <source>
        <strain evidence="3 4">A3</strain>
    </source>
</reference>
<sequence length="210" mass="22609">MNARFRLHALLLALPLAACSSLFNVQRTPFTIYSPRLAATAATDAPPMRVDWQLAVETPLASDALDTVRIVVMPRPGVIEVFPGARWSDSAPALLRNLVVQGFENSQRITGVGSAASGLRADYALAITLHDFQLEIDGGTRAVIRLQARLLDYTTNRVLAAQAFDAETPARGSDAATAFAAFEAALNQLVPGVVAWTLREGEAMHANRKE</sequence>
<protein>
    <submittedName>
        <fullName evidence="3">Cholesterol transport system auxiliary component</fullName>
    </submittedName>
</protein>
<name>A0A4R2I2J2_9GAMM</name>